<dbReference type="NCBIfam" id="TIGR00543">
    <property type="entry name" value="isochor_syn"/>
    <property type="match status" value="1"/>
</dbReference>
<dbReference type="PANTHER" id="PTHR42839:SF2">
    <property type="entry name" value="ISOCHORISMATE SYNTHASE ENTC"/>
    <property type="match status" value="1"/>
</dbReference>
<organism evidence="7 8">
    <name type="scientific">Mycobacterium [tuberculosis] TKK-01-0051</name>
    <dbReference type="NCBI Taxonomy" id="1324261"/>
    <lineage>
        <taxon>Bacteria</taxon>
        <taxon>Bacillati</taxon>
        <taxon>Actinomycetota</taxon>
        <taxon>Actinomycetes</taxon>
        <taxon>Mycobacteriales</taxon>
        <taxon>Mycobacteriaceae</taxon>
        <taxon>Mycobacterium</taxon>
        <taxon>Mycobacterium avium complex (MAC)</taxon>
    </lineage>
</organism>
<evidence type="ECO:0000256" key="1">
    <source>
        <dbReference type="ARBA" id="ARBA00000799"/>
    </source>
</evidence>
<gene>
    <name evidence="7" type="ORF">K875_01491</name>
</gene>
<dbReference type="Pfam" id="PF00425">
    <property type="entry name" value="Chorismate_bind"/>
    <property type="match status" value="1"/>
</dbReference>
<dbReference type="PATRIC" id="fig|1324261.3.peg.1509"/>
<sequence length="384" mass="39948">MSSEDGDAARAAAREGVEHLNTEPPFALCGPTRTLVADGVRRRYDDVGAAQAALRAGDAPIVLGALPFDVTRPAALLTPETVNVTDGPPDWPGDRLPPVRVAEALPAPADYRDRVRRACEQLAAADNPLDKVVLARALRLVADAPLDARVILRRLVAADPAAYGYLVDLTAAGGEYAGTALVGASPELLVARNGDRVECRPFAGSAPRAADPQTDAANGAALAASAKNRHEHRLVIETIRAALEPLCVDLSIAAEPRLSSTATVWHLCTPITGRLRDTSSTAIDLALALHPTPAVGGVPTKAAIGLIGELEGDRGFYAGAAGWCDARGDGRWVVSLRCAQLSADRRSALARAGGGIVAESDPDEEVAETTTKFGTILNALGVKQ</sequence>
<accession>A0A051UIB4</accession>
<dbReference type="HOGENOM" id="CLU_006493_8_6_11"/>
<dbReference type="InterPro" id="IPR015890">
    <property type="entry name" value="Chorismate_C"/>
</dbReference>
<dbReference type="GO" id="GO:0008909">
    <property type="term" value="F:isochorismate synthase activity"/>
    <property type="evidence" value="ECO:0007669"/>
    <property type="project" value="UniProtKB-EC"/>
</dbReference>
<evidence type="ECO:0000256" key="2">
    <source>
        <dbReference type="ARBA" id="ARBA00005297"/>
    </source>
</evidence>
<comment type="similarity">
    <text evidence="2">Belongs to the isochorismate synthase family.</text>
</comment>
<comment type="catalytic activity">
    <reaction evidence="1">
        <text>chorismate = isochorismate</text>
        <dbReference type="Rhea" id="RHEA:18985"/>
        <dbReference type="ChEBI" id="CHEBI:29748"/>
        <dbReference type="ChEBI" id="CHEBI:29780"/>
        <dbReference type="EC" id="5.4.4.2"/>
    </reaction>
</comment>
<keyword evidence="8" id="KW-1185">Reference proteome</keyword>
<evidence type="ECO:0000313" key="7">
    <source>
        <dbReference type="EMBL" id="KBZ68934.1"/>
    </source>
</evidence>
<protein>
    <recommendedName>
        <fullName evidence="3">isochorismate synthase</fullName>
        <ecNumber evidence="3">5.4.4.2</ecNumber>
    </recommendedName>
    <alternativeName>
        <fullName evidence="5">Isochorismate mutase</fullName>
    </alternativeName>
</protein>
<comment type="caution">
    <text evidence="7">The sequence shown here is derived from an EMBL/GenBank/DDBJ whole genome shotgun (WGS) entry which is preliminary data.</text>
</comment>
<evidence type="ECO:0000256" key="3">
    <source>
        <dbReference type="ARBA" id="ARBA00012824"/>
    </source>
</evidence>
<keyword evidence="4" id="KW-0413">Isomerase</keyword>
<dbReference type="SUPFAM" id="SSF56322">
    <property type="entry name" value="ADC synthase"/>
    <property type="match status" value="1"/>
</dbReference>
<dbReference type="Proteomes" id="UP000025947">
    <property type="component" value="Unassembled WGS sequence"/>
</dbReference>
<evidence type="ECO:0000256" key="4">
    <source>
        <dbReference type="ARBA" id="ARBA00023235"/>
    </source>
</evidence>
<evidence type="ECO:0000256" key="5">
    <source>
        <dbReference type="ARBA" id="ARBA00041564"/>
    </source>
</evidence>
<evidence type="ECO:0000259" key="6">
    <source>
        <dbReference type="Pfam" id="PF00425"/>
    </source>
</evidence>
<name>A0A051UIB4_9MYCO</name>
<dbReference type="InterPro" id="IPR005801">
    <property type="entry name" value="ADC_synthase"/>
</dbReference>
<evidence type="ECO:0000313" key="8">
    <source>
        <dbReference type="Proteomes" id="UP000025947"/>
    </source>
</evidence>
<dbReference type="EC" id="5.4.4.2" evidence="3"/>
<feature type="domain" description="Chorismate-utilising enzyme C-terminal" evidence="6">
    <location>
        <begin position="109"/>
        <end position="372"/>
    </location>
</feature>
<dbReference type="InterPro" id="IPR004561">
    <property type="entry name" value="IsoChor_synthase"/>
</dbReference>
<dbReference type="PANTHER" id="PTHR42839">
    <property type="entry name" value="ISOCHORISMATE SYNTHASE ENTC"/>
    <property type="match status" value="1"/>
</dbReference>
<dbReference type="AlphaFoldDB" id="A0A051UIB4"/>
<reference evidence="7 8" key="1">
    <citation type="submission" date="2014-04" db="EMBL/GenBank/DDBJ databases">
        <title>The Genome Sequence of Mycobacterium tuberculosis TKK-01-0051.</title>
        <authorList>
            <consortium name="The Broad Institute Genomics Platform"/>
            <consortium name="The Broad Institute Genome Sequencing Center for Infectious Disease"/>
            <person name="Earl A.M."/>
            <person name="Cohen K."/>
            <person name="Pym A."/>
            <person name="Bishai W."/>
            <person name="Maharaj K."/>
            <person name="Desjardins C."/>
            <person name="Abeel T."/>
            <person name="Young S."/>
            <person name="Zeng Q."/>
            <person name="Gargeya S."/>
            <person name="Abouelleil A."/>
            <person name="Alvarado L."/>
            <person name="Chapman S.B."/>
            <person name="Gainer-Dewar J."/>
            <person name="Goldberg J."/>
            <person name="Griggs A."/>
            <person name="Gujja S."/>
            <person name="Hansen M."/>
            <person name="Howarth C."/>
            <person name="Imamovic A."/>
            <person name="Larimer J."/>
            <person name="Murphy C."/>
            <person name="Naylor J."/>
            <person name="Pearson M."/>
            <person name="Poon T.W."/>
            <person name="Priest M."/>
            <person name="Roberts A."/>
            <person name="Saif S."/>
            <person name="Shea T."/>
            <person name="Sykes S."/>
            <person name="Wortman J."/>
            <person name="Nusbaum C."/>
            <person name="Birren B."/>
        </authorList>
    </citation>
    <scope>NUCLEOTIDE SEQUENCE [LARGE SCALE GENOMIC DNA]</scope>
    <source>
        <strain evidence="7 8">TKK-01-0051</strain>
    </source>
</reference>
<proteinExistence type="inferred from homology"/>
<dbReference type="EMBL" id="JLXW01000002">
    <property type="protein sequence ID" value="KBZ68934.1"/>
    <property type="molecule type" value="Genomic_DNA"/>
</dbReference>
<dbReference type="Gene3D" id="3.60.120.10">
    <property type="entry name" value="Anthranilate synthase"/>
    <property type="match status" value="1"/>
</dbReference>